<gene>
    <name evidence="1" type="ORF">N0V83_006685</name>
</gene>
<comment type="caution">
    <text evidence="1">The sequence shown here is derived from an EMBL/GenBank/DDBJ whole genome shotgun (WGS) entry which is preliminary data.</text>
</comment>
<keyword evidence="2" id="KW-1185">Reference proteome</keyword>
<dbReference type="EMBL" id="JAPEUY010000011">
    <property type="protein sequence ID" value="KAJ4368329.1"/>
    <property type="molecule type" value="Genomic_DNA"/>
</dbReference>
<evidence type="ECO:0000313" key="2">
    <source>
        <dbReference type="Proteomes" id="UP001140560"/>
    </source>
</evidence>
<proteinExistence type="predicted"/>
<dbReference type="Proteomes" id="UP001140560">
    <property type="component" value="Unassembled WGS sequence"/>
</dbReference>
<dbReference type="AlphaFoldDB" id="A0A9W8Y5B0"/>
<sequence length="236" mass="26014">MDHLKDEGEWVTFDEAGAFSLRSGFKDDIKEVWECEEYDPSQPSQISQLGEIGGRLGSEPGVVIDIYENCQLNKPWTLEVFKAGRGPGEDTEDFPSFLFLSAGQAREFSKDGRPRVTILVPAALDPQARPLMNLESTLEKFAAFETRNYHDMLEDVTDLYAKSGPAAQGVEKIRAAMGGGNGIINLLGLGILLPCSVPSFLVDAPGWDLLEAMRVRKDVDAATRKAVMDFYQSSDF</sequence>
<evidence type="ECO:0000313" key="1">
    <source>
        <dbReference type="EMBL" id="KAJ4368329.1"/>
    </source>
</evidence>
<accession>A0A9W8Y5B0</accession>
<name>A0A9W8Y5B0_9PLEO</name>
<organism evidence="1 2">
    <name type="scientific">Neocucurbitaria cava</name>
    <dbReference type="NCBI Taxonomy" id="798079"/>
    <lineage>
        <taxon>Eukaryota</taxon>
        <taxon>Fungi</taxon>
        <taxon>Dikarya</taxon>
        <taxon>Ascomycota</taxon>
        <taxon>Pezizomycotina</taxon>
        <taxon>Dothideomycetes</taxon>
        <taxon>Pleosporomycetidae</taxon>
        <taxon>Pleosporales</taxon>
        <taxon>Pleosporineae</taxon>
        <taxon>Cucurbitariaceae</taxon>
        <taxon>Neocucurbitaria</taxon>
    </lineage>
</organism>
<protein>
    <submittedName>
        <fullName evidence="1">Uncharacterized protein</fullName>
    </submittedName>
</protein>
<reference evidence="1" key="1">
    <citation type="submission" date="2022-10" db="EMBL/GenBank/DDBJ databases">
        <title>Tapping the CABI collections for fungal endophytes: first genome assemblies for Collariella, Neodidymelliopsis, Ascochyta clinopodiicola, Didymella pomorum, Didymosphaeria variabile, Neocosmospora piperis and Neocucurbitaria cava.</title>
        <authorList>
            <person name="Hill R."/>
        </authorList>
    </citation>
    <scope>NUCLEOTIDE SEQUENCE</scope>
    <source>
        <strain evidence="1">IMI 356814</strain>
    </source>
</reference>